<protein>
    <submittedName>
        <fullName evidence="2">Uncharacterized protein</fullName>
    </submittedName>
</protein>
<dbReference type="InParanoid" id="F1A3N4"/>
<keyword evidence="1" id="KW-0472">Membrane</keyword>
<dbReference type="AlphaFoldDB" id="F1A3N4"/>
<dbReference type="KEGG" id="dpp:DICPUDRAFT_84762"/>
<organism evidence="2 3">
    <name type="scientific">Dictyostelium purpureum</name>
    <name type="common">Slime mold</name>
    <dbReference type="NCBI Taxonomy" id="5786"/>
    <lineage>
        <taxon>Eukaryota</taxon>
        <taxon>Amoebozoa</taxon>
        <taxon>Evosea</taxon>
        <taxon>Eumycetozoa</taxon>
        <taxon>Dictyostelia</taxon>
        <taxon>Dictyosteliales</taxon>
        <taxon>Dictyosteliaceae</taxon>
        <taxon>Dictyostelium</taxon>
    </lineage>
</organism>
<keyword evidence="3" id="KW-1185">Reference proteome</keyword>
<dbReference type="EMBL" id="GL871468">
    <property type="protein sequence ID" value="EGC29195.1"/>
    <property type="molecule type" value="Genomic_DNA"/>
</dbReference>
<evidence type="ECO:0000313" key="3">
    <source>
        <dbReference type="Proteomes" id="UP000001064"/>
    </source>
</evidence>
<gene>
    <name evidence="2" type="ORF">DICPUDRAFT_84762</name>
</gene>
<keyword evidence="1" id="KW-1133">Transmembrane helix</keyword>
<proteinExistence type="predicted"/>
<feature type="transmembrane region" description="Helical" evidence="1">
    <location>
        <begin position="149"/>
        <end position="171"/>
    </location>
</feature>
<dbReference type="Proteomes" id="UP000001064">
    <property type="component" value="Unassembled WGS sequence"/>
</dbReference>
<keyword evidence="1" id="KW-0812">Transmembrane</keyword>
<dbReference type="VEuPathDB" id="AmoebaDB:DICPUDRAFT_84762"/>
<dbReference type="GeneID" id="10506429"/>
<accession>F1A3N4</accession>
<name>F1A3N4_DICPU</name>
<sequence>MSLLKYGTIFTGVGIQSIQVKVQTSNENTLGIIQKIIKNENYRNNFFIGIISSFGSLIATTNVRNLVFKSIDFFVKDNEPLLQQRMFSILEDIKSRPIEFLICVLYSSGVRLIQIKTNTLIQNAILGYYMENYKYIKQFSTTKKYIIKALYYILSKPLVSCLLIAFLNVPFKNISAQYCKKFLESSKNEITLIKSNPISITIQLLKEKGFIGAFYTGMVHNYLFNLSGLLNKFTK</sequence>
<evidence type="ECO:0000256" key="1">
    <source>
        <dbReference type="SAM" id="Phobius"/>
    </source>
</evidence>
<evidence type="ECO:0000313" key="2">
    <source>
        <dbReference type="EMBL" id="EGC29195.1"/>
    </source>
</evidence>
<reference evidence="3" key="1">
    <citation type="journal article" date="2011" name="Genome Biol.">
        <title>Comparative genomics of the social amoebae Dictyostelium discoideum and Dictyostelium purpureum.</title>
        <authorList>
            <consortium name="US DOE Joint Genome Institute (JGI-PGF)"/>
            <person name="Sucgang R."/>
            <person name="Kuo A."/>
            <person name="Tian X."/>
            <person name="Salerno W."/>
            <person name="Parikh A."/>
            <person name="Feasley C.L."/>
            <person name="Dalin E."/>
            <person name="Tu H."/>
            <person name="Huang E."/>
            <person name="Barry K."/>
            <person name="Lindquist E."/>
            <person name="Shapiro H."/>
            <person name="Bruce D."/>
            <person name="Schmutz J."/>
            <person name="Salamov A."/>
            <person name="Fey P."/>
            <person name="Gaudet P."/>
            <person name="Anjard C."/>
            <person name="Babu M.M."/>
            <person name="Basu S."/>
            <person name="Bushmanova Y."/>
            <person name="van der Wel H."/>
            <person name="Katoh-Kurasawa M."/>
            <person name="Dinh C."/>
            <person name="Coutinho P.M."/>
            <person name="Saito T."/>
            <person name="Elias M."/>
            <person name="Schaap P."/>
            <person name="Kay R.R."/>
            <person name="Henrissat B."/>
            <person name="Eichinger L."/>
            <person name="Rivero F."/>
            <person name="Putnam N.H."/>
            <person name="West C.M."/>
            <person name="Loomis W.F."/>
            <person name="Chisholm R.L."/>
            <person name="Shaulsky G."/>
            <person name="Strassmann J.E."/>
            <person name="Queller D.C."/>
            <person name="Kuspa A."/>
            <person name="Grigoriev I.V."/>
        </authorList>
    </citation>
    <scope>NUCLEOTIDE SEQUENCE [LARGE SCALE GENOMIC DNA]</scope>
    <source>
        <strain evidence="3">QSDP1</strain>
    </source>
</reference>
<dbReference type="RefSeq" id="XP_003294278.1">
    <property type="nucleotide sequence ID" value="XM_003294230.1"/>
</dbReference>